<dbReference type="Gene3D" id="3.40.50.2000">
    <property type="entry name" value="Glycogen Phosphorylase B"/>
    <property type="match status" value="1"/>
</dbReference>
<reference evidence="1 2" key="1">
    <citation type="journal article" date="2014" name="Int. J. Syst. Evol. Microbiol.">
        <title>Nocardioides zeae sp. nov., isolated from the stem of Zea mays.</title>
        <authorList>
            <person name="Glaeser S.P."/>
            <person name="McInroy J.A."/>
            <person name="Busse H.J."/>
            <person name="Kampfer P."/>
        </authorList>
    </citation>
    <scope>NUCLEOTIDE SEQUENCE [LARGE SCALE GENOMIC DNA]</scope>
    <source>
        <strain evidence="1 2">JCM 30728</strain>
    </source>
</reference>
<dbReference type="PANTHER" id="PTHR12526">
    <property type="entry name" value="GLYCOSYLTRANSFERASE"/>
    <property type="match status" value="1"/>
</dbReference>
<dbReference type="SUPFAM" id="SSF53756">
    <property type="entry name" value="UDP-Glycosyltransferase/glycogen phosphorylase"/>
    <property type="match status" value="1"/>
</dbReference>
<dbReference type="GO" id="GO:0016757">
    <property type="term" value="F:glycosyltransferase activity"/>
    <property type="evidence" value="ECO:0007669"/>
    <property type="project" value="TreeGrafter"/>
</dbReference>
<dbReference type="AlphaFoldDB" id="A0A6P0HEY3"/>
<dbReference type="Proteomes" id="UP000468687">
    <property type="component" value="Unassembled WGS sequence"/>
</dbReference>
<dbReference type="EMBL" id="JAAGXA010000001">
    <property type="protein sequence ID" value="NEN77292.1"/>
    <property type="molecule type" value="Genomic_DNA"/>
</dbReference>
<dbReference type="RefSeq" id="WP_163770594.1">
    <property type="nucleotide sequence ID" value="NZ_JAAGXA010000001.1"/>
</dbReference>
<organism evidence="1 2">
    <name type="scientific">Nocardioides zeae</name>
    <dbReference type="NCBI Taxonomy" id="1457234"/>
    <lineage>
        <taxon>Bacteria</taxon>
        <taxon>Bacillati</taxon>
        <taxon>Actinomycetota</taxon>
        <taxon>Actinomycetes</taxon>
        <taxon>Propionibacteriales</taxon>
        <taxon>Nocardioidaceae</taxon>
        <taxon>Nocardioides</taxon>
    </lineage>
</organism>
<gene>
    <name evidence="1" type="ORF">G3T38_03280</name>
</gene>
<keyword evidence="1" id="KW-0808">Transferase</keyword>
<dbReference type="PANTHER" id="PTHR12526:SF600">
    <property type="entry name" value="GLYCOSYL TRANSFERASE GROUP 1"/>
    <property type="match status" value="1"/>
</dbReference>
<name>A0A6P0HEY3_9ACTN</name>
<keyword evidence="2" id="KW-1185">Reference proteome</keyword>
<evidence type="ECO:0000313" key="1">
    <source>
        <dbReference type="EMBL" id="NEN77292.1"/>
    </source>
</evidence>
<proteinExistence type="predicted"/>
<protein>
    <submittedName>
        <fullName evidence="1">Glycosyltransferase family 1 protein</fullName>
    </submittedName>
</protein>
<sequence>MSRDLLVWGAGVRWDDVPGTDHQLVRRLAEHLDVWWVDPPVSVVRRPSGPGGRARIAPVAPGVLRVPVASAPFPSRPGGRVLARAASAASVRRLLERDGRVPRAVVSARPEPHLRAVPTSCRVYYATDDFAAGAALWGLSAAALRHAEERSLAAADLALAITPAIRDRWPTDVPTALLPNGCDAQAFAAVPPPDPAAEPVAVVVGQLSARLDLGLLEAVAVRGRRLLLVGPAAPSLDLRRFVDLVGRPSVTWTGRRRPAELPDLLAGTTVGLTPYADTAFNRASHPLKTLEYLAAGRPVVATPLPAVADLGCRYVATAATPTTFADAVDQALAAPSDPAASRACQAFARQHDWSVRADTLLARIGAVAGTGSLTPAGR</sequence>
<accession>A0A6P0HEY3</accession>
<dbReference type="Pfam" id="PF13692">
    <property type="entry name" value="Glyco_trans_1_4"/>
    <property type="match status" value="1"/>
</dbReference>
<evidence type="ECO:0000313" key="2">
    <source>
        <dbReference type="Proteomes" id="UP000468687"/>
    </source>
</evidence>
<comment type="caution">
    <text evidence="1">The sequence shown here is derived from an EMBL/GenBank/DDBJ whole genome shotgun (WGS) entry which is preliminary data.</text>
</comment>